<organism evidence="3 4">
    <name type="scientific">Micromonospora andamanensis</name>
    <dbReference type="NCBI Taxonomy" id="1287068"/>
    <lineage>
        <taxon>Bacteria</taxon>
        <taxon>Bacillati</taxon>
        <taxon>Actinomycetota</taxon>
        <taxon>Actinomycetes</taxon>
        <taxon>Micromonosporales</taxon>
        <taxon>Micromonosporaceae</taxon>
        <taxon>Micromonospora</taxon>
    </lineage>
</organism>
<dbReference type="EMBL" id="BOOZ01000009">
    <property type="protein sequence ID" value="GIJ08921.1"/>
    <property type="molecule type" value="Genomic_DNA"/>
</dbReference>
<dbReference type="InterPro" id="IPR000683">
    <property type="entry name" value="Gfo/Idh/MocA-like_OxRdtase_N"/>
</dbReference>
<dbReference type="RefSeq" id="WP_204005194.1">
    <property type="nucleotide sequence ID" value="NZ_BOOZ01000009.1"/>
</dbReference>
<evidence type="ECO:0000259" key="1">
    <source>
        <dbReference type="Pfam" id="PF01408"/>
    </source>
</evidence>
<evidence type="ECO:0000259" key="2">
    <source>
        <dbReference type="Pfam" id="PF21390"/>
    </source>
</evidence>
<keyword evidence="4" id="KW-1185">Reference proteome</keyword>
<dbReference type="Pfam" id="PF01408">
    <property type="entry name" value="GFO_IDH_MocA"/>
    <property type="match status" value="1"/>
</dbReference>
<dbReference type="PIRSF" id="PIRSF017494">
    <property type="entry name" value="Thiaz_red"/>
    <property type="match status" value="1"/>
</dbReference>
<evidence type="ECO:0000313" key="3">
    <source>
        <dbReference type="EMBL" id="GIJ08921.1"/>
    </source>
</evidence>
<gene>
    <name evidence="3" type="ORF">Van01_21350</name>
</gene>
<reference evidence="3 4" key="1">
    <citation type="submission" date="2021-01" db="EMBL/GenBank/DDBJ databases">
        <title>Whole genome shotgun sequence of Verrucosispora andamanensis NBRC 109075.</title>
        <authorList>
            <person name="Komaki H."/>
            <person name="Tamura T."/>
        </authorList>
    </citation>
    <scope>NUCLEOTIDE SEQUENCE [LARGE SCALE GENOMIC DNA]</scope>
    <source>
        <strain evidence="3 4">NBRC 109075</strain>
    </source>
</reference>
<feature type="domain" description="Thiazolinyl imine reductase-like C-terminal" evidence="2">
    <location>
        <begin position="147"/>
        <end position="249"/>
    </location>
</feature>
<dbReference type="NCBIfam" id="TIGR01761">
    <property type="entry name" value="thiaz-red"/>
    <property type="match status" value="1"/>
</dbReference>
<dbReference type="Proteomes" id="UP000647017">
    <property type="component" value="Unassembled WGS sequence"/>
</dbReference>
<dbReference type="InterPro" id="IPR048655">
    <property type="entry name" value="Irp3-like_C"/>
</dbReference>
<accession>A0ABQ4HTE1</accession>
<name>A0ABQ4HTE1_9ACTN</name>
<feature type="domain" description="Gfo/Idh/MocA-like oxidoreductase N-terminal" evidence="1">
    <location>
        <begin position="9"/>
        <end position="122"/>
    </location>
</feature>
<evidence type="ECO:0008006" key="5">
    <source>
        <dbReference type="Google" id="ProtNLM"/>
    </source>
</evidence>
<dbReference type="Gene3D" id="3.30.360.10">
    <property type="entry name" value="Dihydrodipicolinate Reductase, domain 2"/>
    <property type="match status" value="1"/>
</dbReference>
<protein>
    <recommendedName>
        <fullName evidence="5">Thiazolinyl imide reductase</fullName>
    </recommendedName>
</protein>
<dbReference type="Gene3D" id="3.40.50.720">
    <property type="entry name" value="NAD(P)-binding Rossmann-like Domain"/>
    <property type="match status" value="1"/>
</dbReference>
<dbReference type="SUPFAM" id="SSF51735">
    <property type="entry name" value="NAD(P)-binding Rossmann-fold domains"/>
    <property type="match status" value="1"/>
</dbReference>
<dbReference type="PANTHER" id="PTHR43377:SF1">
    <property type="entry name" value="BILIVERDIN REDUCTASE A"/>
    <property type="match status" value="1"/>
</dbReference>
<evidence type="ECO:0000313" key="4">
    <source>
        <dbReference type="Proteomes" id="UP000647017"/>
    </source>
</evidence>
<dbReference type="InterPro" id="IPR051450">
    <property type="entry name" value="Gfo/Idh/MocA_Oxidoreductases"/>
</dbReference>
<sequence>MTGDSRTPVVVAGTRFGQVYLEAFRATEAPIRLAGVLARGSERSRACAARYGVPLYHDPEELPDDIRIACVVIRGGLLGGPGTELAGRLMARGVHVLQEHPLHHDELANCLRAARRHGVVYRLNPFYRHMPPVRRFVGAARDLLRRQRPRYVDAACGFQLAYSLFDILGLALSGLRPWSFSPPAGRSDLSPPFRTLEGVLAGVPATIRIQNELDPADPDNYAHLLHRVTIGTDAGNLTLVGTHGPVVWSARPVFPRTVADPAAPAHFDKGVDLRAAPSTVVLGPAASASYEELFATMWPAGVAAAVDELRRDIAVGPVRADGQYQLTLCRLWQDVSALLGPPDLIAGGELDPLGAADVEALARAGEAAAGDG</sequence>
<dbReference type="PANTHER" id="PTHR43377">
    <property type="entry name" value="BILIVERDIN REDUCTASE A"/>
    <property type="match status" value="1"/>
</dbReference>
<proteinExistence type="predicted"/>
<comment type="caution">
    <text evidence="3">The sequence shown here is derived from an EMBL/GenBank/DDBJ whole genome shotgun (WGS) entry which is preliminary data.</text>
</comment>
<dbReference type="InterPro" id="IPR010091">
    <property type="entry name" value="Thiazolinyl_imide_reductase"/>
</dbReference>
<dbReference type="InterPro" id="IPR036291">
    <property type="entry name" value="NAD(P)-bd_dom_sf"/>
</dbReference>
<dbReference type="Pfam" id="PF21390">
    <property type="entry name" value="Irp3-like_C"/>
    <property type="match status" value="1"/>
</dbReference>